<dbReference type="Proteomes" id="UP000198224">
    <property type="component" value="Chromosome I"/>
</dbReference>
<accession>A0A1C4Z3A4</accession>
<proteinExistence type="predicted"/>
<sequence>MTETTPGRRAGRQLPTAEELRIWRAFIETTAALSSRLESRLQGDSSLSTGDYAVLLALSEAEGQSMRSSELAAHIGWERSRLSHHLGRMERRGLIRRQECATVPRGAEVLLTTAGAEAFGAATFPHLRAIRELFVDALTPDQLVAAGEIAAALKQNLDALRRE</sequence>
<dbReference type="EMBL" id="LT607409">
    <property type="protein sequence ID" value="SCF27081.1"/>
    <property type="molecule type" value="Genomic_DNA"/>
</dbReference>
<organism evidence="2 3">
    <name type="scientific">Micromonospora chokoriensis</name>
    <dbReference type="NCBI Taxonomy" id="356851"/>
    <lineage>
        <taxon>Bacteria</taxon>
        <taxon>Bacillati</taxon>
        <taxon>Actinomycetota</taxon>
        <taxon>Actinomycetes</taxon>
        <taxon>Micromonosporales</taxon>
        <taxon>Micromonosporaceae</taxon>
        <taxon>Micromonospora</taxon>
    </lineage>
</organism>
<gene>
    <name evidence="2" type="ORF">GA0070612_5668</name>
</gene>
<name>A0A1C4Z3A4_9ACTN</name>
<evidence type="ECO:0000259" key="1">
    <source>
        <dbReference type="PROSITE" id="PS50995"/>
    </source>
</evidence>
<feature type="domain" description="HTH marR-type" evidence="1">
    <location>
        <begin position="19"/>
        <end position="162"/>
    </location>
</feature>
<dbReference type="InterPro" id="IPR000835">
    <property type="entry name" value="HTH_MarR-typ"/>
</dbReference>
<dbReference type="GO" id="GO:0003700">
    <property type="term" value="F:DNA-binding transcription factor activity"/>
    <property type="evidence" value="ECO:0007669"/>
    <property type="project" value="InterPro"/>
</dbReference>
<dbReference type="PANTHER" id="PTHR33164:SF99">
    <property type="entry name" value="MARR FAMILY REGULATORY PROTEIN"/>
    <property type="match status" value="1"/>
</dbReference>
<dbReference type="Pfam" id="PF12802">
    <property type="entry name" value="MarR_2"/>
    <property type="match status" value="1"/>
</dbReference>
<protein>
    <submittedName>
        <fullName evidence="2">Transcriptional regulator, MarR family</fullName>
    </submittedName>
</protein>
<dbReference type="SUPFAM" id="SSF46785">
    <property type="entry name" value="Winged helix' DNA-binding domain"/>
    <property type="match status" value="1"/>
</dbReference>
<dbReference type="SMART" id="SM00347">
    <property type="entry name" value="HTH_MARR"/>
    <property type="match status" value="1"/>
</dbReference>
<dbReference type="InterPro" id="IPR036390">
    <property type="entry name" value="WH_DNA-bd_sf"/>
</dbReference>
<dbReference type="InterPro" id="IPR039422">
    <property type="entry name" value="MarR/SlyA-like"/>
</dbReference>
<evidence type="ECO:0000313" key="3">
    <source>
        <dbReference type="Proteomes" id="UP000198224"/>
    </source>
</evidence>
<dbReference type="Gene3D" id="1.10.10.10">
    <property type="entry name" value="Winged helix-like DNA-binding domain superfamily/Winged helix DNA-binding domain"/>
    <property type="match status" value="1"/>
</dbReference>
<dbReference type="PANTHER" id="PTHR33164">
    <property type="entry name" value="TRANSCRIPTIONAL REGULATOR, MARR FAMILY"/>
    <property type="match status" value="1"/>
</dbReference>
<dbReference type="PROSITE" id="PS50995">
    <property type="entry name" value="HTH_MARR_2"/>
    <property type="match status" value="1"/>
</dbReference>
<dbReference type="GO" id="GO:0006950">
    <property type="term" value="P:response to stress"/>
    <property type="evidence" value="ECO:0007669"/>
    <property type="project" value="TreeGrafter"/>
</dbReference>
<dbReference type="RefSeq" id="WP_088990655.1">
    <property type="nucleotide sequence ID" value="NZ_LT607409.1"/>
</dbReference>
<dbReference type="InterPro" id="IPR036388">
    <property type="entry name" value="WH-like_DNA-bd_sf"/>
</dbReference>
<reference evidence="3" key="1">
    <citation type="submission" date="2016-06" db="EMBL/GenBank/DDBJ databases">
        <authorList>
            <person name="Varghese N."/>
            <person name="Submissions Spin"/>
        </authorList>
    </citation>
    <scope>NUCLEOTIDE SEQUENCE [LARGE SCALE GENOMIC DNA]</scope>
    <source>
        <strain evidence="3">DSM 45160</strain>
    </source>
</reference>
<keyword evidence="3" id="KW-1185">Reference proteome</keyword>
<dbReference type="AlphaFoldDB" id="A0A1C4Z3A4"/>
<evidence type="ECO:0000313" key="2">
    <source>
        <dbReference type="EMBL" id="SCF27081.1"/>
    </source>
</evidence>